<dbReference type="InterPro" id="IPR025943">
    <property type="entry name" value="Sigma_54_int_dom_ATP-bd_2"/>
</dbReference>
<dbReference type="CDD" id="cd00009">
    <property type="entry name" value="AAA"/>
    <property type="match status" value="1"/>
</dbReference>
<keyword evidence="1" id="KW-0547">Nucleotide-binding</keyword>
<dbReference type="Gene3D" id="3.40.50.300">
    <property type="entry name" value="P-loop containing nucleotide triphosphate hydrolases"/>
    <property type="match status" value="1"/>
</dbReference>
<dbReference type="SUPFAM" id="SSF52540">
    <property type="entry name" value="P-loop containing nucleoside triphosphate hydrolases"/>
    <property type="match status" value="1"/>
</dbReference>
<dbReference type="Gene3D" id="3.30.450.40">
    <property type="match status" value="1"/>
</dbReference>
<dbReference type="Gene3D" id="1.10.8.60">
    <property type="match status" value="1"/>
</dbReference>
<dbReference type="KEGG" id="kle:AO703_08295"/>
<dbReference type="Proteomes" id="UP000069162">
    <property type="component" value="Chromosome"/>
</dbReference>
<keyword evidence="2" id="KW-0067">ATP-binding</keyword>
<evidence type="ECO:0000256" key="3">
    <source>
        <dbReference type="ARBA" id="ARBA00023015"/>
    </source>
</evidence>
<evidence type="ECO:0000256" key="6">
    <source>
        <dbReference type="SAM" id="MobiDB-lite"/>
    </source>
</evidence>
<dbReference type="SMART" id="SM00382">
    <property type="entry name" value="AAA"/>
    <property type="match status" value="1"/>
</dbReference>
<keyword evidence="3" id="KW-0805">Transcription regulation</keyword>
<dbReference type="Gene3D" id="1.10.10.60">
    <property type="entry name" value="Homeodomain-like"/>
    <property type="match status" value="1"/>
</dbReference>
<dbReference type="OrthoDB" id="9804019at2"/>
<reference evidence="9" key="1">
    <citation type="submission" date="2015-10" db="EMBL/GenBank/DDBJ databases">
        <title>Complete Genome Sequencing of Klebsiella sp. strain G5.</title>
        <authorList>
            <person name="Chan K.-G."/>
            <person name="Chen J.-W."/>
        </authorList>
    </citation>
    <scope>NUCLEOTIDE SEQUENCE [LARGE SCALE GENOMIC DNA]</scope>
    <source>
        <strain evidence="9">G5</strain>
    </source>
</reference>
<dbReference type="PROSITE" id="PS00676">
    <property type="entry name" value="SIGMA54_INTERACT_2"/>
    <property type="match status" value="1"/>
</dbReference>
<dbReference type="PANTHER" id="PTHR32071:SF77">
    <property type="entry name" value="TRANSCRIPTIONAL REGULATORY PROTEIN"/>
    <property type="match status" value="1"/>
</dbReference>
<gene>
    <name evidence="8" type="ORF">AO703_08295</name>
</gene>
<dbReference type="PROSITE" id="PS50045">
    <property type="entry name" value="SIGMA54_INTERACT_4"/>
    <property type="match status" value="1"/>
</dbReference>
<evidence type="ECO:0000259" key="7">
    <source>
        <dbReference type="PROSITE" id="PS50045"/>
    </source>
</evidence>
<evidence type="ECO:0000256" key="4">
    <source>
        <dbReference type="ARBA" id="ARBA00023125"/>
    </source>
</evidence>
<evidence type="ECO:0000256" key="5">
    <source>
        <dbReference type="ARBA" id="ARBA00023163"/>
    </source>
</evidence>
<evidence type="ECO:0000313" key="8">
    <source>
        <dbReference type="EMBL" id="ALR76297.1"/>
    </source>
</evidence>
<evidence type="ECO:0000256" key="2">
    <source>
        <dbReference type="ARBA" id="ARBA00022840"/>
    </source>
</evidence>
<dbReference type="Pfam" id="PF00158">
    <property type="entry name" value="Sigma54_activat"/>
    <property type="match status" value="1"/>
</dbReference>
<dbReference type="PANTHER" id="PTHR32071">
    <property type="entry name" value="TRANSCRIPTIONAL REGULATORY PROTEIN"/>
    <property type="match status" value="1"/>
</dbReference>
<proteinExistence type="predicted"/>
<feature type="domain" description="Sigma-54 factor interaction" evidence="7">
    <location>
        <begin position="305"/>
        <end position="520"/>
    </location>
</feature>
<dbReference type="InterPro" id="IPR009057">
    <property type="entry name" value="Homeodomain-like_sf"/>
</dbReference>
<keyword evidence="4" id="KW-0238">DNA-binding</keyword>
<dbReference type="Pfam" id="PF25601">
    <property type="entry name" value="AAA_lid_14"/>
    <property type="match status" value="1"/>
</dbReference>
<dbReference type="FunFam" id="3.40.50.300:FF:000006">
    <property type="entry name" value="DNA-binding transcriptional regulator NtrC"/>
    <property type="match status" value="1"/>
</dbReference>
<dbReference type="GO" id="GO:0005524">
    <property type="term" value="F:ATP binding"/>
    <property type="evidence" value="ECO:0007669"/>
    <property type="project" value="UniProtKB-KW"/>
</dbReference>
<dbReference type="GO" id="GO:0006355">
    <property type="term" value="P:regulation of DNA-templated transcription"/>
    <property type="evidence" value="ECO:0007669"/>
    <property type="project" value="InterPro"/>
</dbReference>
<accession>A0A806XBK1</accession>
<name>A0A806XBK1_9ENTR</name>
<dbReference type="GO" id="GO:0043565">
    <property type="term" value="F:sequence-specific DNA binding"/>
    <property type="evidence" value="ECO:0007669"/>
    <property type="project" value="InterPro"/>
</dbReference>
<sequence>MMRQAKRPLFPHEDSGLPGPLQDSWQRSQDYGLHRDDDAQPWVAPSFLQDAHERNLWARQLATPLLEHLSAELKKHPSIMVLADATGLVLTTRGDTRFLNKAEHLALSPGHLWSENARGTNAIGTALALGSRCEVSGQEHFLNRNAGLFCSAAPVFRPDGLLAGVVDMSTPAAAPRIDAAALVQRTVRQMEHAWVASGVREHRWLLRLHPDARVLGSHHELILLFEDNVLLGANKLAVDELRLQAAHFGSLTLETLFPALSDRPEIQRSQAYNARDYYVSRTAPPRRLHGRGVEPVPQAPGLDKQKALRILNAGIALCVTGETGCGKEYFSRELYQQSRWRSGKFVAVNCAAIPENLIESELFGYLPGAFTGASAKGYTGKIREADGGILFLDEIGDMPATMQTRLLRVLQEKTVTPLGGNTAQPVDFALICATHQDLFARVQEGAFREDLFYRIREFNLTIAPLREWSHRQIFIRQLWRSAGGDKRTITLSEPLVEHLAALPWPGNVRQLVSLLKVLMALADDGDTVTPADLPAEYLAVSPQTLSAEDQAIRSASGNMSLAAKTLGISRSTLYRRLERDKHQA</sequence>
<protein>
    <submittedName>
        <fullName evidence="8">AAA family ATPase</fullName>
    </submittedName>
</protein>
<evidence type="ECO:0000256" key="1">
    <source>
        <dbReference type="ARBA" id="ARBA00022741"/>
    </source>
</evidence>
<dbReference type="Pfam" id="PF02954">
    <property type="entry name" value="HTH_8"/>
    <property type="match status" value="1"/>
</dbReference>
<dbReference type="EMBL" id="CP012871">
    <property type="protein sequence ID" value="ALR76297.1"/>
    <property type="molecule type" value="Genomic_DNA"/>
</dbReference>
<feature type="region of interest" description="Disordered" evidence="6">
    <location>
        <begin position="1"/>
        <end position="27"/>
    </location>
</feature>
<keyword evidence="5" id="KW-0804">Transcription</keyword>
<dbReference type="InterPro" id="IPR029016">
    <property type="entry name" value="GAF-like_dom_sf"/>
</dbReference>
<dbReference type="InterPro" id="IPR002197">
    <property type="entry name" value="HTH_Fis"/>
</dbReference>
<dbReference type="InterPro" id="IPR003593">
    <property type="entry name" value="AAA+_ATPase"/>
</dbReference>
<evidence type="ECO:0000313" key="9">
    <source>
        <dbReference type="Proteomes" id="UP000069162"/>
    </source>
</evidence>
<dbReference type="SUPFAM" id="SSF46689">
    <property type="entry name" value="Homeodomain-like"/>
    <property type="match status" value="1"/>
</dbReference>
<dbReference type="InterPro" id="IPR058031">
    <property type="entry name" value="AAA_lid_NorR"/>
</dbReference>
<dbReference type="InterPro" id="IPR027417">
    <property type="entry name" value="P-loop_NTPase"/>
</dbReference>
<dbReference type="InterPro" id="IPR002078">
    <property type="entry name" value="Sigma_54_int"/>
</dbReference>
<organism evidence="8 9">
    <name type="scientific">[Enterobacter] lignolyticus</name>
    <dbReference type="NCBI Taxonomy" id="1334193"/>
    <lineage>
        <taxon>Bacteria</taxon>
        <taxon>Pseudomonadati</taxon>
        <taxon>Pseudomonadota</taxon>
        <taxon>Gammaproteobacteria</taxon>
        <taxon>Enterobacterales</taxon>
        <taxon>Enterobacteriaceae</taxon>
        <taxon>Pluralibacter</taxon>
    </lineage>
</organism>
<dbReference type="AlphaFoldDB" id="A0A806XBK1"/>
<dbReference type="RefSeq" id="WP_062740841.1">
    <property type="nucleotide sequence ID" value="NZ_CP012871.1"/>
</dbReference>